<protein>
    <recommendedName>
        <fullName evidence="3">Tail terminator</fullName>
    </recommendedName>
</protein>
<evidence type="ECO:0000313" key="2">
    <source>
        <dbReference type="Proteomes" id="UP000001116"/>
    </source>
</evidence>
<accession>A6W8R2</accession>
<evidence type="ECO:0000313" key="1">
    <source>
        <dbReference type="EMBL" id="ABS03201.1"/>
    </source>
</evidence>
<gene>
    <name evidence="1" type="ordered locus">Krad_1715</name>
</gene>
<dbReference type="OrthoDB" id="4221968at2"/>
<evidence type="ECO:0008006" key="3">
    <source>
        <dbReference type="Google" id="ProtNLM"/>
    </source>
</evidence>
<name>A6W8R2_KINRD</name>
<dbReference type="HOGENOM" id="CLU_1924753_0_0_11"/>
<dbReference type="Pfam" id="PF23841">
    <property type="entry name" value="Phage_tail_terminator_2"/>
    <property type="match status" value="1"/>
</dbReference>
<sequence length="131" mass="14255">MSYPDIDQALKHLLAPLVGGLEHIGTETPSELQQRLPYIRVGRIGGPRTALEDAPVVEIDYFTATRAGSVKGAGEVSDLLLGSPYHFIRMPDGASALLENPQQPVGPRELPWPATGVRRFSGTYRFVTRSS</sequence>
<dbReference type="RefSeq" id="WP_011981660.1">
    <property type="nucleotide sequence ID" value="NC_009664.2"/>
</dbReference>
<dbReference type="STRING" id="266940.Krad_1715"/>
<dbReference type="InterPro" id="IPR057003">
    <property type="entry name" value="Phage_tail_terminator_2"/>
</dbReference>
<dbReference type="KEGG" id="kra:Krad_1715"/>
<dbReference type="Proteomes" id="UP000001116">
    <property type="component" value="Chromosome"/>
</dbReference>
<proteinExistence type="predicted"/>
<organism evidence="1 2">
    <name type="scientific">Kineococcus radiotolerans (strain ATCC BAA-149 / DSM 14245 / SRS30216)</name>
    <dbReference type="NCBI Taxonomy" id="266940"/>
    <lineage>
        <taxon>Bacteria</taxon>
        <taxon>Bacillati</taxon>
        <taxon>Actinomycetota</taxon>
        <taxon>Actinomycetes</taxon>
        <taxon>Kineosporiales</taxon>
        <taxon>Kineosporiaceae</taxon>
        <taxon>Kineococcus</taxon>
    </lineage>
</organism>
<reference evidence="2" key="1">
    <citation type="journal article" date="2008" name="PLoS ONE">
        <title>Survival in nuclear waste, extreme resistance, and potential applications gleaned from the genome sequence of Kineococcus radiotolerans SRS30216.</title>
        <authorList>
            <person name="Bagwell C.E."/>
            <person name="Bhat S."/>
            <person name="Hawkins G.M."/>
            <person name="Smith B.W."/>
            <person name="Biswas T."/>
            <person name="Hoover T.R."/>
            <person name="Saunders E."/>
            <person name="Han C.S."/>
            <person name="Tsodikov O.V."/>
            <person name="Shimkets L.J."/>
        </authorList>
    </citation>
    <scope>NUCLEOTIDE SEQUENCE [LARGE SCALE GENOMIC DNA]</scope>
    <source>
        <strain evidence="2">ATCC BAA-149 / DSM 14245 / SRS30216</strain>
    </source>
</reference>
<dbReference type="AlphaFoldDB" id="A6W8R2"/>
<keyword evidence="2" id="KW-1185">Reference proteome</keyword>
<dbReference type="EMBL" id="CP000750">
    <property type="protein sequence ID" value="ABS03201.1"/>
    <property type="molecule type" value="Genomic_DNA"/>
</dbReference>